<dbReference type="GO" id="GO:0017004">
    <property type="term" value="P:cytochrome complex assembly"/>
    <property type="evidence" value="ECO:0007669"/>
    <property type="project" value="UniProtKB-KW"/>
</dbReference>
<dbReference type="InterPro" id="IPR036249">
    <property type="entry name" value="Thioredoxin-like_sf"/>
</dbReference>
<dbReference type="Pfam" id="PF08534">
    <property type="entry name" value="Redoxin"/>
    <property type="match status" value="1"/>
</dbReference>
<dbReference type="InterPro" id="IPR013740">
    <property type="entry name" value="Redoxin"/>
</dbReference>
<dbReference type="Proteomes" id="UP000307956">
    <property type="component" value="Unassembled WGS sequence"/>
</dbReference>
<dbReference type="RefSeq" id="WP_136384494.1">
    <property type="nucleotide sequence ID" value="NZ_SSOD01000005.1"/>
</dbReference>
<dbReference type="PANTHER" id="PTHR42852:SF18">
    <property type="entry name" value="CHROMOSOME UNDETERMINED SCAFFOLD_47, WHOLE GENOME SHOTGUN SEQUENCE"/>
    <property type="match status" value="1"/>
</dbReference>
<evidence type="ECO:0000313" key="5">
    <source>
        <dbReference type="EMBL" id="THF62131.1"/>
    </source>
</evidence>
<proteinExistence type="predicted"/>
<dbReference type="OrthoDB" id="9811352at2"/>
<accession>A0A4S4AQU0</accession>
<evidence type="ECO:0000256" key="1">
    <source>
        <dbReference type="ARBA" id="ARBA00004196"/>
    </source>
</evidence>
<evidence type="ECO:0000256" key="2">
    <source>
        <dbReference type="ARBA" id="ARBA00022748"/>
    </source>
</evidence>
<evidence type="ECO:0000256" key="3">
    <source>
        <dbReference type="ARBA" id="ARBA00023284"/>
    </source>
</evidence>
<dbReference type="PROSITE" id="PS51352">
    <property type="entry name" value="THIOREDOXIN_2"/>
    <property type="match status" value="1"/>
</dbReference>
<evidence type="ECO:0000259" key="4">
    <source>
        <dbReference type="PROSITE" id="PS51352"/>
    </source>
</evidence>
<dbReference type="PROSITE" id="PS00194">
    <property type="entry name" value="THIOREDOXIN_1"/>
    <property type="match status" value="1"/>
</dbReference>
<dbReference type="AlphaFoldDB" id="A0A4S4AQU0"/>
<reference evidence="5 6" key="1">
    <citation type="submission" date="2019-04" db="EMBL/GenBank/DDBJ databases">
        <title>Azoarcus rhizosphaerae sp. nov. isolated from rhizosphere of Ficus religiosa.</title>
        <authorList>
            <person name="Lin S.-Y."/>
            <person name="Hameed A."/>
            <person name="Hsu Y.-H."/>
            <person name="Young C.-C."/>
        </authorList>
    </citation>
    <scope>NUCLEOTIDE SEQUENCE [LARGE SCALE GENOMIC DNA]</scope>
    <source>
        <strain evidence="5 6">CC-YHH848</strain>
    </source>
</reference>
<dbReference type="EMBL" id="SSOD01000005">
    <property type="protein sequence ID" value="THF62131.1"/>
    <property type="molecule type" value="Genomic_DNA"/>
</dbReference>
<feature type="domain" description="Thioredoxin" evidence="4">
    <location>
        <begin position="22"/>
        <end position="162"/>
    </location>
</feature>
<dbReference type="CDD" id="cd02966">
    <property type="entry name" value="TlpA_like_family"/>
    <property type="match status" value="1"/>
</dbReference>
<keyword evidence="6" id="KW-1185">Reference proteome</keyword>
<organism evidence="5 6">
    <name type="scientific">Pseudothauera rhizosphaerae</name>
    <dbReference type="NCBI Taxonomy" id="2565932"/>
    <lineage>
        <taxon>Bacteria</taxon>
        <taxon>Pseudomonadati</taxon>
        <taxon>Pseudomonadota</taxon>
        <taxon>Betaproteobacteria</taxon>
        <taxon>Rhodocyclales</taxon>
        <taxon>Zoogloeaceae</taxon>
        <taxon>Pseudothauera</taxon>
    </lineage>
</organism>
<dbReference type="GO" id="GO:0030313">
    <property type="term" value="C:cell envelope"/>
    <property type="evidence" value="ECO:0007669"/>
    <property type="project" value="UniProtKB-SubCell"/>
</dbReference>
<dbReference type="PANTHER" id="PTHR42852">
    <property type="entry name" value="THIOL:DISULFIDE INTERCHANGE PROTEIN DSBE"/>
    <property type="match status" value="1"/>
</dbReference>
<protein>
    <submittedName>
        <fullName evidence="5">TlpA family protein disulfide reductase</fullName>
    </submittedName>
</protein>
<comment type="caution">
    <text evidence="5">The sequence shown here is derived from an EMBL/GenBank/DDBJ whole genome shotgun (WGS) entry which is preliminary data.</text>
</comment>
<comment type="subcellular location">
    <subcellularLocation>
        <location evidence="1">Cell envelope</location>
    </subcellularLocation>
</comment>
<keyword evidence="3" id="KW-0676">Redox-active center</keyword>
<dbReference type="InterPro" id="IPR017937">
    <property type="entry name" value="Thioredoxin_CS"/>
</dbReference>
<name>A0A4S4AQU0_9RHOO</name>
<dbReference type="SUPFAM" id="SSF52833">
    <property type="entry name" value="Thioredoxin-like"/>
    <property type="match status" value="1"/>
</dbReference>
<dbReference type="GO" id="GO:0015036">
    <property type="term" value="F:disulfide oxidoreductase activity"/>
    <property type="evidence" value="ECO:0007669"/>
    <property type="project" value="UniProtKB-ARBA"/>
</dbReference>
<dbReference type="Gene3D" id="3.40.30.10">
    <property type="entry name" value="Glutaredoxin"/>
    <property type="match status" value="1"/>
</dbReference>
<sequence>MKVKIIAAIAVLVLAIAGFFVFTRKPAAPDVAFTTLQGETLRTADLRGQVVLVNFWATTCTTCVKEMPELVRTHEKFAPRGYRTIAVAMDYDPPAQVKAYAERTGLPFTVALDARGEVARAFEGVRLTPTTFLIDKRGQIVQKYLGEPDFDKLHALLERLLNESV</sequence>
<evidence type="ECO:0000313" key="6">
    <source>
        <dbReference type="Proteomes" id="UP000307956"/>
    </source>
</evidence>
<gene>
    <name evidence="5" type="ORF">E6O51_08220</name>
</gene>
<dbReference type="InterPro" id="IPR013766">
    <property type="entry name" value="Thioredoxin_domain"/>
</dbReference>
<dbReference type="InterPro" id="IPR050553">
    <property type="entry name" value="Thioredoxin_ResA/DsbE_sf"/>
</dbReference>
<keyword evidence="2" id="KW-0201">Cytochrome c-type biogenesis</keyword>